<gene>
    <name evidence="4" type="ORF">A4A49_38241</name>
</gene>
<comment type="caution">
    <text evidence="4">The sequence shown here is derived from an EMBL/GenBank/DDBJ whole genome shotgun (WGS) entry which is preliminary data.</text>
</comment>
<dbReference type="Gramene" id="OIT07041">
    <property type="protein sequence ID" value="OIT07041"/>
    <property type="gene ID" value="A4A49_38241"/>
</dbReference>
<dbReference type="STRING" id="49451.A0A1J6JJC6"/>
<dbReference type="OMA" id="QEWEMIP"/>
<dbReference type="Pfam" id="PF20705">
    <property type="entry name" value="DUF6821"/>
    <property type="match status" value="1"/>
</dbReference>
<sequence length="270" mass="30217">MDVETAEFQDWEMLHPNLTSDSESLITAASAGNTNVLDDEIGLETGGIVQVNYFSIDSQSRYMSGFTCADGSDEVSEESDNPSWIDPGSENRFTMKNSGEFWSDSGSEQSETRKFGEYEGRDELCFQGNEEIKSENGKNPENGEAEDEKKNEITEVAEQRKAGEQTRSAVWWKVPIELLKFCAFRVSPVWTLSVAAAVMGLVILGRRLYKLKKKTKALELKVTVDDKKVSQFMIRAARLNEAFSIVKRVPLIRPQLPAAGVTPWPVMSLR</sequence>
<dbReference type="PANTHER" id="PTHR33646:SF6">
    <property type="entry name" value="TRANSMEMBRANE PROTEIN"/>
    <property type="match status" value="1"/>
</dbReference>
<organism evidence="4 5">
    <name type="scientific">Nicotiana attenuata</name>
    <name type="common">Coyote tobacco</name>
    <dbReference type="NCBI Taxonomy" id="49451"/>
    <lineage>
        <taxon>Eukaryota</taxon>
        <taxon>Viridiplantae</taxon>
        <taxon>Streptophyta</taxon>
        <taxon>Embryophyta</taxon>
        <taxon>Tracheophyta</taxon>
        <taxon>Spermatophyta</taxon>
        <taxon>Magnoliopsida</taxon>
        <taxon>eudicotyledons</taxon>
        <taxon>Gunneridae</taxon>
        <taxon>Pentapetalae</taxon>
        <taxon>asterids</taxon>
        <taxon>lamiids</taxon>
        <taxon>Solanales</taxon>
        <taxon>Solanaceae</taxon>
        <taxon>Nicotianoideae</taxon>
        <taxon>Nicotianeae</taxon>
        <taxon>Nicotiana</taxon>
    </lineage>
</organism>
<reference evidence="4" key="1">
    <citation type="submission" date="2016-11" db="EMBL/GenBank/DDBJ databases">
        <title>The genome of Nicotiana attenuata.</title>
        <authorList>
            <person name="Xu S."/>
            <person name="Brockmoeller T."/>
            <person name="Gaquerel E."/>
            <person name="Navarro A."/>
            <person name="Kuhl H."/>
            <person name="Gase K."/>
            <person name="Ling Z."/>
            <person name="Zhou W."/>
            <person name="Kreitzer C."/>
            <person name="Stanke M."/>
            <person name="Tang H."/>
            <person name="Lyons E."/>
            <person name="Pandey P."/>
            <person name="Pandey S.P."/>
            <person name="Timmermann B."/>
            <person name="Baldwin I.T."/>
        </authorList>
    </citation>
    <scope>NUCLEOTIDE SEQUENCE [LARGE SCALE GENOMIC DNA]</scope>
    <source>
        <strain evidence="4">UT</strain>
    </source>
</reference>
<keyword evidence="2" id="KW-0472">Membrane</keyword>
<keyword evidence="5" id="KW-1185">Reference proteome</keyword>
<dbReference type="InterPro" id="IPR045883">
    <property type="entry name" value="At4g13530-like"/>
</dbReference>
<evidence type="ECO:0000256" key="2">
    <source>
        <dbReference type="SAM" id="Phobius"/>
    </source>
</evidence>
<feature type="region of interest" description="Disordered" evidence="1">
    <location>
        <begin position="72"/>
        <end position="91"/>
    </location>
</feature>
<dbReference type="InterPro" id="IPR049224">
    <property type="entry name" value="DUF6821"/>
</dbReference>
<evidence type="ECO:0000256" key="1">
    <source>
        <dbReference type="SAM" id="MobiDB-lite"/>
    </source>
</evidence>
<dbReference type="KEGG" id="nau:109240475"/>
<feature type="region of interest" description="Disordered" evidence="1">
    <location>
        <begin position="129"/>
        <end position="151"/>
    </location>
</feature>
<keyword evidence="2" id="KW-0812">Transmembrane</keyword>
<dbReference type="OrthoDB" id="1296703at2759"/>
<keyword evidence="2" id="KW-1133">Transmembrane helix</keyword>
<feature type="domain" description="DUF6821" evidence="3">
    <location>
        <begin position="143"/>
        <end position="259"/>
    </location>
</feature>
<evidence type="ECO:0000313" key="4">
    <source>
        <dbReference type="EMBL" id="OIT07041.1"/>
    </source>
</evidence>
<evidence type="ECO:0000259" key="3">
    <source>
        <dbReference type="Pfam" id="PF20705"/>
    </source>
</evidence>
<protein>
    <recommendedName>
        <fullName evidence="3">DUF6821 domain-containing protein</fullName>
    </recommendedName>
</protein>
<evidence type="ECO:0000313" key="5">
    <source>
        <dbReference type="Proteomes" id="UP000187609"/>
    </source>
</evidence>
<dbReference type="PANTHER" id="PTHR33646">
    <property type="entry name" value="GB|AAF00631.1"/>
    <property type="match status" value="1"/>
</dbReference>
<proteinExistence type="predicted"/>
<dbReference type="Proteomes" id="UP000187609">
    <property type="component" value="Unassembled WGS sequence"/>
</dbReference>
<dbReference type="AlphaFoldDB" id="A0A1J6JJC6"/>
<feature type="transmembrane region" description="Helical" evidence="2">
    <location>
        <begin position="189"/>
        <end position="209"/>
    </location>
</feature>
<name>A0A1J6JJC6_NICAT</name>
<accession>A0A1J6JJC6</accession>
<dbReference type="EMBL" id="MJEQ01037183">
    <property type="protein sequence ID" value="OIT07041.1"/>
    <property type="molecule type" value="Genomic_DNA"/>
</dbReference>
<feature type="compositionally biased region" description="Basic and acidic residues" evidence="1">
    <location>
        <begin position="129"/>
        <end position="138"/>
    </location>
</feature>